<accession>A0A0N4X248</accession>
<keyword evidence="2" id="KW-1185">Reference proteome</keyword>
<dbReference type="AlphaFoldDB" id="A0A0N4X248"/>
<evidence type="ECO:0000313" key="3">
    <source>
        <dbReference type="WBParaSite" id="HPLM_0001842401-mRNA-1"/>
    </source>
</evidence>
<protein>
    <submittedName>
        <fullName evidence="3">Secreted protein</fullName>
    </submittedName>
</protein>
<name>A0A0N4X248_HAEPC</name>
<dbReference type="Proteomes" id="UP000268014">
    <property type="component" value="Unassembled WGS sequence"/>
</dbReference>
<dbReference type="WBParaSite" id="HPLM_0001842401-mRNA-1">
    <property type="protein sequence ID" value="HPLM_0001842401-mRNA-1"/>
    <property type="gene ID" value="HPLM_0001842401"/>
</dbReference>
<dbReference type="EMBL" id="UZAF01020560">
    <property type="protein sequence ID" value="VDO70931.1"/>
    <property type="molecule type" value="Genomic_DNA"/>
</dbReference>
<dbReference type="OrthoDB" id="5796969at2759"/>
<organism evidence="3">
    <name type="scientific">Haemonchus placei</name>
    <name type="common">Barber's pole worm</name>
    <dbReference type="NCBI Taxonomy" id="6290"/>
    <lineage>
        <taxon>Eukaryota</taxon>
        <taxon>Metazoa</taxon>
        <taxon>Ecdysozoa</taxon>
        <taxon>Nematoda</taxon>
        <taxon>Chromadorea</taxon>
        <taxon>Rhabditida</taxon>
        <taxon>Rhabditina</taxon>
        <taxon>Rhabditomorpha</taxon>
        <taxon>Strongyloidea</taxon>
        <taxon>Trichostrongylidae</taxon>
        <taxon>Haemonchus</taxon>
    </lineage>
</organism>
<proteinExistence type="predicted"/>
<reference evidence="3" key="1">
    <citation type="submission" date="2017-02" db="UniProtKB">
        <authorList>
            <consortium name="WormBaseParasite"/>
        </authorList>
    </citation>
    <scope>IDENTIFICATION</scope>
</reference>
<evidence type="ECO:0000313" key="1">
    <source>
        <dbReference type="EMBL" id="VDO70931.1"/>
    </source>
</evidence>
<reference evidence="1 2" key="2">
    <citation type="submission" date="2018-11" db="EMBL/GenBank/DDBJ databases">
        <authorList>
            <consortium name="Pathogen Informatics"/>
        </authorList>
    </citation>
    <scope>NUCLEOTIDE SEQUENCE [LARGE SCALE GENOMIC DNA]</scope>
    <source>
        <strain evidence="1 2">MHpl1</strain>
    </source>
</reference>
<gene>
    <name evidence="1" type="ORF">HPLM_LOCUS18416</name>
</gene>
<evidence type="ECO:0000313" key="2">
    <source>
        <dbReference type="Proteomes" id="UP000268014"/>
    </source>
</evidence>
<sequence>MSIQVFPLFSLHLLYLQQKPYGISFFGCTIIDRHFLVAESVSRSLLERLDMTQSSQPLGTSFDAFQYDDFEKCVHILKVVT</sequence>